<feature type="transmembrane region" description="Helical" evidence="1">
    <location>
        <begin position="40"/>
        <end position="63"/>
    </location>
</feature>
<reference evidence="2 3" key="1">
    <citation type="submission" date="2012-05" db="EMBL/GenBank/DDBJ databases">
        <title>Genome sequence of Yersinia Pestis PY-08.</title>
        <authorList>
            <person name="Santana-Cruz I."/>
            <person name="Sengamalay N."/>
            <person name="McCracken C."/>
            <person name="Daugherty S.C."/>
            <person name="Maroo A."/>
            <person name="Vara P.G."/>
            <person name="Tallon L.J."/>
            <person name="Sadzewicz L."/>
            <person name="Vinetz J.M."/>
            <person name="Cespedes Zambrano M.J."/>
            <person name="Fraser-Liggett C.M."/>
            <person name="Tettelin H."/>
        </authorList>
    </citation>
    <scope>NUCLEOTIDE SEQUENCE [LARGE SCALE GENOMIC DNA]</scope>
    <source>
        <strain evidence="2 3">PY-08</strain>
    </source>
</reference>
<keyword evidence="1" id="KW-0472">Membrane</keyword>
<keyword evidence="1" id="KW-1133">Transmembrane helix</keyword>
<protein>
    <submittedName>
        <fullName evidence="2">Membrane protein</fullName>
    </submittedName>
</protein>
<evidence type="ECO:0000313" key="3">
    <source>
        <dbReference type="Proteomes" id="UP000003231"/>
    </source>
</evidence>
<dbReference type="Proteomes" id="UP000003231">
    <property type="component" value="Unassembled WGS sequence"/>
</dbReference>
<dbReference type="AlphaFoldDB" id="A0AB72ZQ21"/>
<organism evidence="2 3">
    <name type="scientific">Yersinia pestis PY-08</name>
    <dbReference type="NCBI Taxonomy" id="992134"/>
    <lineage>
        <taxon>Bacteria</taxon>
        <taxon>Pseudomonadati</taxon>
        <taxon>Pseudomonadota</taxon>
        <taxon>Gammaproteobacteria</taxon>
        <taxon>Enterobacterales</taxon>
        <taxon>Yersiniaceae</taxon>
        <taxon>Yersinia</taxon>
    </lineage>
</organism>
<comment type="caution">
    <text evidence="2">The sequence shown here is derived from an EMBL/GenBank/DDBJ whole genome shotgun (WGS) entry which is preliminary data.</text>
</comment>
<evidence type="ECO:0000256" key="1">
    <source>
        <dbReference type="SAM" id="Phobius"/>
    </source>
</evidence>
<keyword evidence="1" id="KW-0812">Transmembrane</keyword>
<gene>
    <name evidence="2" type="ORF">YPPY08_0439</name>
</gene>
<evidence type="ECO:0000313" key="2">
    <source>
        <dbReference type="EMBL" id="EIR24570.1"/>
    </source>
</evidence>
<name>A0AB72ZQ21_YERPE</name>
<feature type="transmembrane region" description="Helical" evidence="1">
    <location>
        <begin position="70"/>
        <end position="90"/>
    </location>
</feature>
<proteinExistence type="predicted"/>
<accession>A0AB72ZQ21</accession>
<dbReference type="EMBL" id="AKRT01000074">
    <property type="protein sequence ID" value="EIR24570.1"/>
    <property type="molecule type" value="Genomic_DNA"/>
</dbReference>
<sequence>MGTLVIASFYFLVAYLLIKKEVRIYQIASSLLYAVSLQMIQWNITAFIVYLTIPISIAFFSMIKKSNNQITYFSIPCWLVILSIIINSFLK</sequence>